<name>A0A927ATV9_9BACT</name>
<proteinExistence type="predicted"/>
<dbReference type="Pfam" id="PF01909">
    <property type="entry name" value="NTP_transf_2"/>
    <property type="match status" value="1"/>
</dbReference>
<dbReference type="RefSeq" id="WP_190887080.1">
    <property type="nucleotide sequence ID" value="NZ_JACWZY010000007.1"/>
</dbReference>
<dbReference type="AlphaFoldDB" id="A0A927ATV9"/>
<accession>A0A927ATV9</accession>
<dbReference type="GO" id="GO:0016779">
    <property type="term" value="F:nucleotidyltransferase activity"/>
    <property type="evidence" value="ECO:0007669"/>
    <property type="project" value="InterPro"/>
</dbReference>
<evidence type="ECO:0000259" key="1">
    <source>
        <dbReference type="Pfam" id="PF01909"/>
    </source>
</evidence>
<dbReference type="CDD" id="cd05403">
    <property type="entry name" value="NT_KNTase_like"/>
    <property type="match status" value="1"/>
</dbReference>
<keyword evidence="3" id="KW-1185">Reference proteome</keyword>
<dbReference type="InterPro" id="IPR043519">
    <property type="entry name" value="NT_sf"/>
</dbReference>
<gene>
    <name evidence="2" type="ORF">IC229_11335</name>
</gene>
<evidence type="ECO:0000313" key="2">
    <source>
        <dbReference type="EMBL" id="MBD2701232.1"/>
    </source>
</evidence>
<protein>
    <submittedName>
        <fullName evidence="2">Nucleotidyltransferase domain-containing protein</fullName>
    </submittedName>
</protein>
<evidence type="ECO:0000313" key="3">
    <source>
        <dbReference type="Proteomes" id="UP000598820"/>
    </source>
</evidence>
<reference evidence="2" key="1">
    <citation type="submission" date="2020-09" db="EMBL/GenBank/DDBJ databases">
        <authorList>
            <person name="Kim M.K."/>
        </authorList>
    </citation>
    <scope>NUCLEOTIDE SEQUENCE</scope>
    <source>
        <strain evidence="2">BT702</strain>
    </source>
</reference>
<dbReference type="Gene3D" id="3.30.460.10">
    <property type="entry name" value="Beta Polymerase, domain 2"/>
    <property type="match status" value="1"/>
</dbReference>
<dbReference type="SUPFAM" id="SSF81301">
    <property type="entry name" value="Nucleotidyltransferase"/>
    <property type="match status" value="1"/>
</dbReference>
<organism evidence="2 3">
    <name type="scientific">Spirosoma profusum</name>
    <dbReference type="NCBI Taxonomy" id="2771354"/>
    <lineage>
        <taxon>Bacteria</taxon>
        <taxon>Pseudomonadati</taxon>
        <taxon>Bacteroidota</taxon>
        <taxon>Cytophagia</taxon>
        <taxon>Cytophagales</taxon>
        <taxon>Cytophagaceae</taxon>
        <taxon>Spirosoma</taxon>
    </lineage>
</organism>
<dbReference type="EMBL" id="JACWZY010000007">
    <property type="protein sequence ID" value="MBD2701232.1"/>
    <property type="molecule type" value="Genomic_DNA"/>
</dbReference>
<sequence>MKLPEEKKKLLDNIIYDLKEIDNVKAVVLGGSYAVGTATATSDLDIGIYYSNAAPFSIESVKSIAQKYAVEKPTVTGFYEWGPWVNGGAWIKTNHGEVDFLYKNIEQITSTIENAKNGVWENHFEQQPPYGFSSIIFLAETQSCISLYDPDSVIGKLKKAILIYPEKLKKSVVQQSLWSAEFTIWQADNFAKKQDVYNTIGCLTRAVKSIVTALFSINELYPMGDKRAIDILEKSNQIPEKFREKIDTILCADKYALTNNVTRLKSLFSEAVNLATDMYKPYYDL</sequence>
<dbReference type="Proteomes" id="UP000598820">
    <property type="component" value="Unassembled WGS sequence"/>
</dbReference>
<comment type="caution">
    <text evidence="2">The sequence shown here is derived from an EMBL/GenBank/DDBJ whole genome shotgun (WGS) entry which is preliminary data.</text>
</comment>
<dbReference type="InterPro" id="IPR002934">
    <property type="entry name" value="Polymerase_NTP_transf_dom"/>
</dbReference>
<feature type="domain" description="Polymerase nucleotidyl transferase" evidence="1">
    <location>
        <begin position="12"/>
        <end position="56"/>
    </location>
</feature>